<dbReference type="GO" id="GO:1902000">
    <property type="term" value="P:homogentisate catabolic process"/>
    <property type="evidence" value="ECO:0007669"/>
    <property type="project" value="TreeGrafter"/>
</dbReference>
<dbReference type="InterPro" id="IPR036462">
    <property type="entry name" value="Fumarylacetoacetase_N_sf"/>
</dbReference>
<dbReference type="AlphaFoldDB" id="A0A2V1E1A4"/>
<reference evidence="16 17" key="1">
    <citation type="journal article" date="2018" name="Sci. Rep.">
        <title>Comparative genomics provides insights into the lifestyle and reveals functional heterogeneity of dark septate endophytic fungi.</title>
        <authorList>
            <person name="Knapp D.G."/>
            <person name="Nemeth J.B."/>
            <person name="Barry K."/>
            <person name="Hainaut M."/>
            <person name="Henrissat B."/>
            <person name="Johnson J."/>
            <person name="Kuo A."/>
            <person name="Lim J.H.P."/>
            <person name="Lipzen A."/>
            <person name="Nolan M."/>
            <person name="Ohm R.A."/>
            <person name="Tamas L."/>
            <person name="Grigoriev I.V."/>
            <person name="Spatafora J.W."/>
            <person name="Nagy L.G."/>
            <person name="Kovacs G.M."/>
        </authorList>
    </citation>
    <scope>NUCLEOTIDE SEQUENCE [LARGE SCALE GENOMIC DNA]</scope>
    <source>
        <strain evidence="16 17">DSE2036</strain>
    </source>
</reference>
<comment type="cofactor">
    <cofactor evidence="13">
        <name>Mg(2+)</name>
        <dbReference type="ChEBI" id="CHEBI:18420"/>
    </cofactor>
    <cofactor evidence="13">
        <name>Ca(2+)</name>
        <dbReference type="ChEBI" id="CHEBI:29108"/>
    </cofactor>
</comment>
<dbReference type="SUPFAM" id="SSF56529">
    <property type="entry name" value="FAH"/>
    <property type="match status" value="1"/>
</dbReference>
<evidence type="ECO:0000256" key="1">
    <source>
        <dbReference type="ARBA" id="ARBA00004782"/>
    </source>
</evidence>
<keyword evidence="17" id="KW-1185">Reference proteome</keyword>
<dbReference type="GO" id="GO:0006572">
    <property type="term" value="P:L-tyrosine catabolic process"/>
    <property type="evidence" value="ECO:0007669"/>
    <property type="project" value="UniProtKB-UniRule"/>
</dbReference>
<dbReference type="Gene3D" id="2.30.30.230">
    <property type="entry name" value="Fumarylacetoacetase, N-terminal domain"/>
    <property type="match status" value="1"/>
</dbReference>
<keyword evidence="6 12" id="KW-0106">Calcium</keyword>
<accession>A0A2V1E1A4</accession>
<name>A0A2V1E1A4_9PLEO</name>
<dbReference type="Pfam" id="PF09298">
    <property type="entry name" value="FAA_hydrolase_N"/>
    <property type="match status" value="1"/>
</dbReference>
<dbReference type="GO" id="GO:0046872">
    <property type="term" value="F:metal ion binding"/>
    <property type="evidence" value="ECO:0007669"/>
    <property type="project" value="UniProtKB-UniRule"/>
</dbReference>
<dbReference type="GO" id="GO:0004334">
    <property type="term" value="F:fumarylacetoacetase activity"/>
    <property type="evidence" value="ECO:0007669"/>
    <property type="project" value="UniProtKB-UniRule"/>
</dbReference>
<feature type="binding site" evidence="12">
    <location>
        <position position="224"/>
    </location>
    <ligand>
        <name>Mg(2+)</name>
        <dbReference type="ChEBI" id="CHEBI:18420"/>
    </ligand>
</feature>
<evidence type="ECO:0000313" key="16">
    <source>
        <dbReference type="EMBL" id="PVI04307.1"/>
    </source>
</evidence>
<dbReference type="Pfam" id="PF01557">
    <property type="entry name" value="FAA_hydrolase"/>
    <property type="match status" value="1"/>
</dbReference>
<dbReference type="EC" id="3.7.1.2" evidence="3 13"/>
<gene>
    <name evidence="16" type="ORF">DM02DRAFT_640016</name>
</gene>
<dbReference type="PANTHER" id="PTHR43069">
    <property type="entry name" value="FUMARYLACETOACETASE"/>
    <property type="match status" value="1"/>
</dbReference>
<dbReference type="STRING" id="97972.A0A2V1E1A4"/>
<comment type="pathway">
    <text evidence="1 13">Amino-acid degradation; L-phenylalanine degradation; acetoacetate and fumarate from L-phenylalanine: step 6/6.</text>
</comment>
<feature type="domain" description="Fumarylacetoacetase-like C-terminal" evidence="14">
    <location>
        <begin position="119"/>
        <end position="391"/>
    </location>
</feature>
<sequence length="412" mass="44628">MTESYASHFGINNIPYGIASSAKRPSPQAVTRLGDEVIFLAEIAKQGILASLSPPLVPIFSEGSLNTFAALPKSTLERVRNGIQTIINHETHKESSENIKDVTMHLPVSIGDFTDFSVSPDHVQNAPEALFGVRKFPTTFHQFPMGYAGRCSSIYPSGTPIYRPMGQYIEDYAAPEKKVIFGASRGLDYEFEIGAIVGKPVPAGAGVYAKDMDEHIFGLVLVNDWSSRDIQGNEMRDPLGPFAGKNFGTSMSPWVITLEALDAFKVPAAKHTQPVADFLHDPNSISYDLTIEGTITRNGTMSRVCKVGFAHMYWTFRHMLAHNSFGGCPLNTGDLLASGTVSGTPISELACLMELTMNGKRPFSLEDGSELKYLEDGDVVSFNARAGGESAGVGFGECVGEIKPARVPEPRI</sequence>
<evidence type="ECO:0000256" key="8">
    <source>
        <dbReference type="ARBA" id="ARBA00022878"/>
    </source>
</evidence>
<evidence type="ECO:0000256" key="9">
    <source>
        <dbReference type="ARBA" id="ARBA00023232"/>
    </source>
</evidence>
<evidence type="ECO:0000256" key="6">
    <source>
        <dbReference type="ARBA" id="ARBA00022837"/>
    </source>
</evidence>
<feature type="domain" description="Fumarylacetoacetase N-terminal" evidence="15">
    <location>
        <begin position="12"/>
        <end position="107"/>
    </location>
</feature>
<evidence type="ECO:0000259" key="15">
    <source>
        <dbReference type="Pfam" id="PF09298"/>
    </source>
</evidence>
<dbReference type="InterPro" id="IPR015377">
    <property type="entry name" value="Fumarylacetoacetase_N"/>
</dbReference>
<evidence type="ECO:0000256" key="13">
    <source>
        <dbReference type="RuleBase" id="RU366008"/>
    </source>
</evidence>
<feature type="binding site" evidence="12">
    <location>
        <position position="190"/>
    </location>
    <ligand>
        <name>Ca(2+)</name>
        <dbReference type="ChEBI" id="CHEBI:29108"/>
    </ligand>
</feature>
<keyword evidence="5 13" id="KW-0378">Hydrolase</keyword>
<keyword evidence="8 13" id="KW-0828">Tyrosine catabolism</keyword>
<feature type="binding site" evidence="12">
    <location>
        <position position="192"/>
    </location>
    <ligand>
        <name>Ca(2+)</name>
        <dbReference type="ChEBI" id="CHEBI:29108"/>
    </ligand>
</feature>
<comment type="similarity">
    <text evidence="2 13">Belongs to the FAH family.</text>
</comment>
<evidence type="ECO:0000256" key="4">
    <source>
        <dbReference type="ARBA" id="ARBA00022723"/>
    </source>
</evidence>
<dbReference type="Proteomes" id="UP000244855">
    <property type="component" value="Unassembled WGS sequence"/>
</dbReference>
<feature type="active site" description="Proton acceptor" evidence="10">
    <location>
        <position position="122"/>
    </location>
</feature>
<dbReference type="EMBL" id="KZ805322">
    <property type="protein sequence ID" value="PVI04307.1"/>
    <property type="molecule type" value="Genomic_DNA"/>
</dbReference>
<keyword evidence="7 12" id="KW-0460">Magnesium</keyword>
<feature type="binding site" evidence="12">
    <location>
        <position position="224"/>
    </location>
    <ligand>
        <name>Ca(2+)</name>
        <dbReference type="ChEBI" id="CHEBI:29108"/>
    </ligand>
</feature>
<dbReference type="Gene3D" id="3.90.850.10">
    <property type="entry name" value="Fumarylacetoacetase-like, C-terminal domain"/>
    <property type="match status" value="1"/>
</dbReference>
<dbReference type="PANTHER" id="PTHR43069:SF5">
    <property type="entry name" value="FUMARYLACETOACETASE"/>
    <property type="match status" value="1"/>
</dbReference>
<evidence type="ECO:0000256" key="7">
    <source>
        <dbReference type="ARBA" id="ARBA00022842"/>
    </source>
</evidence>
<dbReference type="GO" id="GO:0006559">
    <property type="term" value="P:L-phenylalanine catabolic process"/>
    <property type="evidence" value="ECO:0007669"/>
    <property type="project" value="UniProtKB-UniRule"/>
</dbReference>
<evidence type="ECO:0000256" key="10">
    <source>
        <dbReference type="PIRSR" id="PIRSR605959-1"/>
    </source>
</evidence>
<evidence type="ECO:0000256" key="3">
    <source>
        <dbReference type="ARBA" id="ARBA00012094"/>
    </source>
</evidence>
<keyword evidence="9 13" id="KW-0585">Phenylalanine catabolism</keyword>
<protein>
    <recommendedName>
        <fullName evidence="3 13">Fumarylacetoacetase</fullName>
        <ecNumber evidence="3 13">3.7.1.2</ecNumber>
    </recommendedName>
    <alternativeName>
        <fullName evidence="13">Fumarylacetoacetate hydrolase</fullName>
    </alternativeName>
</protein>
<feature type="binding site" evidence="12">
    <location>
        <position position="249"/>
    </location>
    <ligand>
        <name>Mg(2+)</name>
        <dbReference type="ChEBI" id="CHEBI:18420"/>
    </ligand>
</feature>
<feature type="binding site" evidence="12">
    <location>
        <position position="115"/>
    </location>
    <ligand>
        <name>Ca(2+)</name>
        <dbReference type="ChEBI" id="CHEBI:29108"/>
    </ligand>
</feature>
<evidence type="ECO:0000259" key="14">
    <source>
        <dbReference type="Pfam" id="PF01557"/>
    </source>
</evidence>
<evidence type="ECO:0000313" key="17">
    <source>
        <dbReference type="Proteomes" id="UP000244855"/>
    </source>
</evidence>
<keyword evidence="4 12" id="KW-0479">Metal-binding</keyword>
<proteinExistence type="inferred from homology"/>
<feature type="binding site" evidence="11">
    <location>
        <position position="340"/>
    </location>
    <ligand>
        <name>substrate</name>
    </ligand>
</feature>
<dbReference type="InterPro" id="IPR011234">
    <property type="entry name" value="Fumarylacetoacetase-like_C"/>
</dbReference>
<dbReference type="SUPFAM" id="SSF63433">
    <property type="entry name" value="Fumarylacetoacetate hydrolase, FAH, N-terminal domain"/>
    <property type="match status" value="1"/>
</dbReference>
<dbReference type="UniPathway" id="UPA00139">
    <property type="reaction ID" value="UER00341"/>
</dbReference>
<dbReference type="OrthoDB" id="9971669at2759"/>
<evidence type="ECO:0000256" key="12">
    <source>
        <dbReference type="PIRSR" id="PIRSR605959-3"/>
    </source>
</evidence>
<evidence type="ECO:0000256" key="5">
    <source>
        <dbReference type="ARBA" id="ARBA00022801"/>
    </source>
</evidence>
<dbReference type="InterPro" id="IPR036663">
    <property type="entry name" value="Fumarylacetoacetase_C_sf"/>
</dbReference>
<organism evidence="16 17">
    <name type="scientific">Periconia macrospinosa</name>
    <dbReference type="NCBI Taxonomy" id="97972"/>
    <lineage>
        <taxon>Eukaryota</taxon>
        <taxon>Fungi</taxon>
        <taxon>Dikarya</taxon>
        <taxon>Ascomycota</taxon>
        <taxon>Pezizomycotina</taxon>
        <taxon>Dothideomycetes</taxon>
        <taxon>Pleosporomycetidae</taxon>
        <taxon>Pleosporales</taxon>
        <taxon>Massarineae</taxon>
        <taxon>Periconiaceae</taxon>
        <taxon>Periconia</taxon>
    </lineage>
</organism>
<feature type="binding site" evidence="11">
    <location>
        <position position="231"/>
    </location>
    <ligand>
        <name>substrate</name>
    </ligand>
</feature>
<comment type="catalytic activity">
    <reaction evidence="13">
        <text>4-fumarylacetoacetate + H2O = acetoacetate + fumarate + H(+)</text>
        <dbReference type="Rhea" id="RHEA:10244"/>
        <dbReference type="ChEBI" id="CHEBI:13705"/>
        <dbReference type="ChEBI" id="CHEBI:15377"/>
        <dbReference type="ChEBI" id="CHEBI:15378"/>
        <dbReference type="ChEBI" id="CHEBI:18034"/>
        <dbReference type="ChEBI" id="CHEBI:29806"/>
        <dbReference type="EC" id="3.7.1.2"/>
    </reaction>
</comment>
<evidence type="ECO:0000256" key="2">
    <source>
        <dbReference type="ARBA" id="ARBA00010211"/>
    </source>
</evidence>
<feature type="binding site" evidence="12">
    <location>
        <position position="245"/>
    </location>
    <ligand>
        <name>Mg(2+)</name>
        <dbReference type="ChEBI" id="CHEBI:18420"/>
    </ligand>
</feature>
<dbReference type="InterPro" id="IPR005959">
    <property type="entry name" value="Fumarylacetoacetase"/>
</dbReference>
<evidence type="ECO:0000256" key="11">
    <source>
        <dbReference type="PIRSR" id="PIRSR605959-2"/>
    </source>
</evidence>